<reference evidence="2 3" key="1">
    <citation type="submission" date="2020-07" db="EMBL/GenBank/DDBJ databases">
        <title>Genomic Encyclopedia of Type Strains, Phase IV (KMG-V): Genome sequencing to study the core and pangenomes of soil and plant-associated prokaryotes.</title>
        <authorList>
            <person name="Whitman W."/>
        </authorList>
    </citation>
    <scope>NUCLEOTIDE SEQUENCE [LARGE SCALE GENOMIC DNA]</scope>
    <source>
        <strain evidence="2 3">RH2WT43</strain>
    </source>
</reference>
<name>A0A839F6M2_9GAMM</name>
<proteinExistence type="predicted"/>
<dbReference type="EMBL" id="JACGXL010000006">
    <property type="protein sequence ID" value="MBA8889429.1"/>
    <property type="molecule type" value="Genomic_DNA"/>
</dbReference>
<keyword evidence="3" id="KW-1185">Reference proteome</keyword>
<sequence length="515" mass="54845">MHIRRSLSLLALLLLGGWTMPAFADSPTCSGSEHLLSWPSGNPIWEMCWLPPSLSVGADGSSLEVRKVYFKGHLVMRRAHVPMLFAEYNSSTCYRDWKDADAAFLADHAVQNQLGISVDPPHATTSCDRSAAPVTAYGDCPFQIAGYPNATAGCASGVSLEDGGDHVTLTTQHSAAWYQYTSRWTFWSDGRMEPEFGFGNNDGTGNETTHWHHNYWRMEFAIDDPANAVNTISINDVDQTAEFSDLRNATGGPGGTPKTWEVRNTTTGNGFRLVPSAEDYLVPTNESGRNFHTIDVMGTKQHDGEYGDRSDNPLGACAMNQSALVNGESLVNTSVALYYRVSVRDTSHDEWPPGCSGGTCLPQDSMVCKKRGPTLVPFGPWATSNPGQPAATVAPGDVEVTVVHGGSANDMFGLTNSGDVGSTLTYTIDTAPITCASPGPVAWLGRSPDQGSVAAGATATITASVDASNLTAGSYTAMICVHSNDPAHALIEVPVNVTVNIDPNDVIFASGFESP</sequence>
<protein>
    <recommendedName>
        <fullName evidence="4">Lysyl oxidase</fullName>
    </recommendedName>
</protein>
<organism evidence="2 3">
    <name type="scientific">Dokdonella fugitiva</name>
    <dbReference type="NCBI Taxonomy" id="328517"/>
    <lineage>
        <taxon>Bacteria</taxon>
        <taxon>Pseudomonadati</taxon>
        <taxon>Pseudomonadota</taxon>
        <taxon>Gammaproteobacteria</taxon>
        <taxon>Lysobacterales</taxon>
        <taxon>Rhodanobacteraceae</taxon>
        <taxon>Dokdonella</taxon>
    </lineage>
</organism>
<feature type="chain" id="PRO_5032682500" description="Lysyl oxidase" evidence="1">
    <location>
        <begin position="25"/>
        <end position="515"/>
    </location>
</feature>
<dbReference type="InterPro" id="IPR036460">
    <property type="entry name" value="Cu_amine_oxidase_C_sf"/>
</dbReference>
<accession>A0A839F6M2</accession>
<dbReference type="GO" id="GO:0008131">
    <property type="term" value="F:primary methylamine oxidase activity"/>
    <property type="evidence" value="ECO:0007669"/>
    <property type="project" value="InterPro"/>
</dbReference>
<dbReference type="GO" id="GO:0005507">
    <property type="term" value="F:copper ion binding"/>
    <property type="evidence" value="ECO:0007669"/>
    <property type="project" value="InterPro"/>
</dbReference>
<dbReference type="GO" id="GO:0009308">
    <property type="term" value="P:amine metabolic process"/>
    <property type="evidence" value="ECO:0007669"/>
    <property type="project" value="InterPro"/>
</dbReference>
<dbReference type="Gene3D" id="2.70.98.20">
    <property type="entry name" value="Copper amine oxidase, catalytic domain"/>
    <property type="match status" value="1"/>
</dbReference>
<comment type="caution">
    <text evidence="2">The sequence shown here is derived from an EMBL/GenBank/DDBJ whole genome shotgun (WGS) entry which is preliminary data.</text>
</comment>
<dbReference type="RefSeq" id="WP_182532455.1">
    <property type="nucleotide sequence ID" value="NZ_JACGXL010000006.1"/>
</dbReference>
<keyword evidence="1" id="KW-0732">Signal</keyword>
<gene>
    <name evidence="2" type="ORF">FHW12_003672</name>
</gene>
<dbReference type="Proteomes" id="UP000550401">
    <property type="component" value="Unassembled WGS sequence"/>
</dbReference>
<dbReference type="InterPro" id="IPR013783">
    <property type="entry name" value="Ig-like_fold"/>
</dbReference>
<dbReference type="SUPFAM" id="SSF49998">
    <property type="entry name" value="Amine oxidase catalytic domain"/>
    <property type="match status" value="1"/>
</dbReference>
<dbReference type="Gene3D" id="2.60.40.10">
    <property type="entry name" value="Immunoglobulins"/>
    <property type="match status" value="1"/>
</dbReference>
<evidence type="ECO:0008006" key="4">
    <source>
        <dbReference type="Google" id="ProtNLM"/>
    </source>
</evidence>
<dbReference type="GO" id="GO:0048038">
    <property type="term" value="F:quinone binding"/>
    <property type="evidence" value="ECO:0007669"/>
    <property type="project" value="InterPro"/>
</dbReference>
<evidence type="ECO:0000256" key="1">
    <source>
        <dbReference type="SAM" id="SignalP"/>
    </source>
</evidence>
<dbReference type="AlphaFoldDB" id="A0A839F6M2"/>
<feature type="signal peptide" evidence="1">
    <location>
        <begin position="1"/>
        <end position="24"/>
    </location>
</feature>
<evidence type="ECO:0000313" key="3">
    <source>
        <dbReference type="Proteomes" id="UP000550401"/>
    </source>
</evidence>
<evidence type="ECO:0000313" key="2">
    <source>
        <dbReference type="EMBL" id="MBA8889429.1"/>
    </source>
</evidence>